<protein>
    <submittedName>
        <fullName evidence="4">Glycosyltransferase</fullName>
        <ecNumber evidence="4">2.4.-.-</ecNumber>
    </submittedName>
</protein>
<dbReference type="PANTHER" id="PTHR45947">
    <property type="entry name" value="SULFOQUINOVOSYL TRANSFERASE SQD2"/>
    <property type="match status" value="1"/>
</dbReference>
<sequence length="422" mass="44628">MRVLHVNKFLHRRGGAEGYMLDLAELQRVDGHEVAFFGMQHPDNDVASVGRPPRHVEFDPAPSGTVARLGLLGRMVWSVPAARGMAAAIEEFRPDVVHAHNVYHQLSPSVLHAASSRGVPVVLTLHDYKLVCPTYRFLDHDAPCTACVTRGPWEAARRSCQGGSRAASAAAALEVDLHRRFGAYDAVDRFLAPSRFLGDQVAAAGVQAGRVRVQPNFAVLGAPPEGPPADPRLVVAARLSSEKGVDTLVRAVGALDLTAAGVAGPAGPAGGTAGPVLDVAGDGPARAELERLAAAVAPGRVRFHGRLAREELHALMAGATASVVPSRWHENQPLSVLESQALGVPVVTTTLGGLPELVDETTGWLVPPDDPARLTEVLGAVLADPARARRRGLAGRARVARDHDPRTHLRSVVRHYQEAGAS</sequence>
<keyword evidence="5" id="KW-1185">Reference proteome</keyword>
<evidence type="ECO:0000313" key="5">
    <source>
        <dbReference type="Proteomes" id="UP001482520"/>
    </source>
</evidence>
<reference evidence="4 5" key="1">
    <citation type="submission" date="2024-02" db="EMBL/GenBank/DDBJ databases">
        <title>Full genome sequence of Nocardioides kribbensis.</title>
        <authorList>
            <person name="Poletto B.L."/>
            <person name="Silva G."/>
            <person name="Galante D."/>
            <person name="Campos K.R."/>
            <person name="Santos M.B.N."/>
            <person name="Sacchi C.T."/>
        </authorList>
    </citation>
    <scope>NUCLEOTIDE SEQUENCE [LARGE SCALE GENOMIC DNA]</scope>
    <source>
        <strain evidence="4 5">O4R</strain>
    </source>
</reference>
<dbReference type="Pfam" id="PF13439">
    <property type="entry name" value="Glyco_transf_4"/>
    <property type="match status" value="1"/>
</dbReference>
<proteinExistence type="predicted"/>
<dbReference type="SUPFAM" id="SSF53756">
    <property type="entry name" value="UDP-Glycosyltransferase/glycogen phosphorylase"/>
    <property type="match status" value="1"/>
</dbReference>
<dbReference type="Gene3D" id="3.40.50.2000">
    <property type="entry name" value="Glycogen Phosphorylase B"/>
    <property type="match status" value="2"/>
</dbReference>
<accession>A0ABV1NT25</accession>
<dbReference type="EC" id="2.4.-.-" evidence="4"/>
<evidence type="ECO:0000256" key="2">
    <source>
        <dbReference type="ARBA" id="ARBA00022679"/>
    </source>
</evidence>
<comment type="caution">
    <text evidence="4">The sequence shown here is derived from an EMBL/GenBank/DDBJ whole genome shotgun (WGS) entry which is preliminary data.</text>
</comment>
<keyword evidence="2 4" id="KW-0808">Transferase</keyword>
<dbReference type="EMBL" id="JBEGDP010000001">
    <property type="protein sequence ID" value="MEQ7845642.1"/>
    <property type="molecule type" value="Genomic_DNA"/>
</dbReference>
<evidence type="ECO:0000313" key="4">
    <source>
        <dbReference type="EMBL" id="MEQ7845642.1"/>
    </source>
</evidence>
<dbReference type="GO" id="GO:0016757">
    <property type="term" value="F:glycosyltransferase activity"/>
    <property type="evidence" value="ECO:0007669"/>
    <property type="project" value="UniProtKB-KW"/>
</dbReference>
<gene>
    <name evidence="4" type="ORF">V6R90_00020</name>
</gene>
<dbReference type="Proteomes" id="UP001482520">
    <property type="component" value="Unassembled WGS sequence"/>
</dbReference>
<feature type="domain" description="Glycosyltransferase subfamily 4-like N-terminal" evidence="3">
    <location>
        <begin position="14"/>
        <end position="217"/>
    </location>
</feature>
<dbReference type="InterPro" id="IPR050194">
    <property type="entry name" value="Glycosyltransferase_grp1"/>
</dbReference>
<dbReference type="RefSeq" id="WP_349803349.1">
    <property type="nucleotide sequence ID" value="NZ_JBEGDP010000001.1"/>
</dbReference>
<dbReference type="PANTHER" id="PTHR45947:SF13">
    <property type="entry name" value="TRANSFERASE"/>
    <property type="match status" value="1"/>
</dbReference>
<dbReference type="InterPro" id="IPR028098">
    <property type="entry name" value="Glyco_trans_4-like_N"/>
</dbReference>
<evidence type="ECO:0000259" key="3">
    <source>
        <dbReference type="Pfam" id="PF13439"/>
    </source>
</evidence>
<keyword evidence="1 4" id="KW-0328">Glycosyltransferase</keyword>
<evidence type="ECO:0000256" key="1">
    <source>
        <dbReference type="ARBA" id="ARBA00022676"/>
    </source>
</evidence>
<name>A0ABV1NT25_9ACTN</name>
<organism evidence="4 5">
    <name type="scientific">Nocardioides kribbensis</name>
    <dbReference type="NCBI Taxonomy" id="305517"/>
    <lineage>
        <taxon>Bacteria</taxon>
        <taxon>Bacillati</taxon>
        <taxon>Actinomycetota</taxon>
        <taxon>Actinomycetes</taxon>
        <taxon>Propionibacteriales</taxon>
        <taxon>Nocardioidaceae</taxon>
        <taxon>Nocardioides</taxon>
    </lineage>
</organism>
<dbReference type="Pfam" id="PF13692">
    <property type="entry name" value="Glyco_trans_1_4"/>
    <property type="match status" value="1"/>
</dbReference>